<feature type="domain" description="AB hydrolase-1" evidence="4">
    <location>
        <begin position="108"/>
        <end position="339"/>
    </location>
</feature>
<accession>A0ABR9VWQ1</accession>
<keyword evidence="2" id="KW-0719">Serine esterase</keyword>
<dbReference type="PIRSF" id="PIRSF005211">
    <property type="entry name" value="Ab_hydro_YheT"/>
    <property type="match status" value="1"/>
</dbReference>
<evidence type="ECO:0000256" key="1">
    <source>
        <dbReference type="ARBA" id="ARBA00010884"/>
    </source>
</evidence>
<dbReference type="PANTHER" id="PTHR10794:SF94">
    <property type="entry name" value="ESTERASE YHET-RELATED"/>
    <property type="match status" value="1"/>
</dbReference>
<sequence>MRSPLLAPSEKRQVLPRFTSPWYLSSGLAMTIYTAFVANQRSLNSAQAGEPEYIAQVMTGSRAVPLQTWRSPIPPQGQGTLIATYGITGSLEDQGFLRQWGRWAHERNYGVILFDWRAHGKSAELSPTLTSDGLYEGEDFVYLAAQAKALGYPGPFWFGGYSLGGQLALWGVYKGQTLEDWRNNDAMLTSLSPTDIGGAMAVCPSLDSQRSLNYLTSHPVGRYLEKAIANKLKELAWQLHRHHPGEFDPQAIERANTIWGFDHNLVIDRLGFASVADYYEASSALPLLSKIVKPTLLLYAANDPMFHPAIAEELASLQNQLTGVDLQLTPKGGHVGYIANARCQRENNDPDENWAIHRTLDWLDHQNSPPS</sequence>
<gene>
    <name evidence="5" type="ORF">IQ217_18520</name>
</gene>
<evidence type="ECO:0000256" key="2">
    <source>
        <dbReference type="ARBA" id="ARBA00022487"/>
    </source>
</evidence>
<dbReference type="Proteomes" id="UP000658720">
    <property type="component" value="Unassembled WGS sequence"/>
</dbReference>
<evidence type="ECO:0000259" key="4">
    <source>
        <dbReference type="Pfam" id="PF00561"/>
    </source>
</evidence>
<dbReference type="InterPro" id="IPR012020">
    <property type="entry name" value="ABHD4"/>
</dbReference>
<dbReference type="InterPro" id="IPR029058">
    <property type="entry name" value="AB_hydrolase_fold"/>
</dbReference>
<comment type="similarity">
    <text evidence="1">Belongs to the AB hydrolase superfamily. AB hydrolase 4 family.</text>
</comment>
<dbReference type="PROSITE" id="PS01133">
    <property type="entry name" value="UPF0017"/>
    <property type="match status" value="1"/>
</dbReference>
<organism evidence="5 6">
    <name type="scientific">Synechocystis salina LEGE 00031</name>
    <dbReference type="NCBI Taxonomy" id="1828736"/>
    <lineage>
        <taxon>Bacteria</taxon>
        <taxon>Bacillati</taxon>
        <taxon>Cyanobacteriota</taxon>
        <taxon>Cyanophyceae</taxon>
        <taxon>Synechococcales</taxon>
        <taxon>Merismopediaceae</taxon>
        <taxon>Synechocystis</taxon>
    </lineage>
</organism>
<dbReference type="InterPro" id="IPR000073">
    <property type="entry name" value="AB_hydrolase_1"/>
</dbReference>
<keyword evidence="6" id="KW-1185">Reference proteome</keyword>
<dbReference type="PANTHER" id="PTHR10794">
    <property type="entry name" value="ABHYDROLASE DOMAIN-CONTAINING PROTEIN"/>
    <property type="match status" value="1"/>
</dbReference>
<dbReference type="Pfam" id="PF00561">
    <property type="entry name" value="Abhydrolase_1"/>
    <property type="match status" value="1"/>
</dbReference>
<dbReference type="InterPro" id="IPR000952">
    <property type="entry name" value="AB_hydrolase_4_CS"/>
</dbReference>
<dbReference type="RefSeq" id="WP_194021373.1">
    <property type="nucleotide sequence ID" value="NZ_JADEVV010000096.1"/>
</dbReference>
<dbReference type="EMBL" id="JADEVV010000096">
    <property type="protein sequence ID" value="MBE9255782.1"/>
    <property type="molecule type" value="Genomic_DNA"/>
</dbReference>
<name>A0ABR9VWQ1_9SYNC</name>
<dbReference type="GO" id="GO:0016787">
    <property type="term" value="F:hydrolase activity"/>
    <property type="evidence" value="ECO:0007669"/>
    <property type="project" value="UniProtKB-KW"/>
</dbReference>
<evidence type="ECO:0000256" key="3">
    <source>
        <dbReference type="ARBA" id="ARBA00022801"/>
    </source>
</evidence>
<keyword evidence="3 5" id="KW-0378">Hydrolase</keyword>
<protein>
    <submittedName>
        <fullName evidence="5">Alpha/beta fold hydrolase</fullName>
    </submittedName>
</protein>
<evidence type="ECO:0000313" key="6">
    <source>
        <dbReference type="Proteomes" id="UP000658720"/>
    </source>
</evidence>
<proteinExistence type="inferred from homology"/>
<dbReference type="SUPFAM" id="SSF53474">
    <property type="entry name" value="alpha/beta-Hydrolases"/>
    <property type="match status" value="1"/>
</dbReference>
<evidence type="ECO:0000313" key="5">
    <source>
        <dbReference type="EMBL" id="MBE9255782.1"/>
    </source>
</evidence>
<comment type="caution">
    <text evidence="5">The sequence shown here is derived from an EMBL/GenBank/DDBJ whole genome shotgun (WGS) entry which is preliminary data.</text>
</comment>
<dbReference type="InterPro" id="IPR050960">
    <property type="entry name" value="AB_hydrolase_4_sf"/>
</dbReference>
<dbReference type="Gene3D" id="3.40.50.1820">
    <property type="entry name" value="alpha/beta hydrolase"/>
    <property type="match status" value="1"/>
</dbReference>
<reference evidence="5 6" key="1">
    <citation type="submission" date="2020-10" db="EMBL/GenBank/DDBJ databases">
        <authorList>
            <person name="Castelo-Branco R."/>
            <person name="Eusebio N."/>
            <person name="Adriana R."/>
            <person name="Vieira A."/>
            <person name="Brugerolle De Fraissinette N."/>
            <person name="Rezende De Castro R."/>
            <person name="Schneider M.P."/>
            <person name="Vasconcelos V."/>
            <person name="Leao P.N."/>
        </authorList>
    </citation>
    <scope>NUCLEOTIDE SEQUENCE [LARGE SCALE GENOMIC DNA]</scope>
    <source>
        <strain evidence="5 6">LEGE 00031</strain>
    </source>
</reference>